<organism evidence="1 2">
    <name type="scientific">Choristoneura fumiferana</name>
    <name type="common">Spruce budworm moth</name>
    <name type="synonym">Archips fumiferana</name>
    <dbReference type="NCBI Taxonomy" id="7141"/>
    <lineage>
        <taxon>Eukaryota</taxon>
        <taxon>Metazoa</taxon>
        <taxon>Ecdysozoa</taxon>
        <taxon>Arthropoda</taxon>
        <taxon>Hexapoda</taxon>
        <taxon>Insecta</taxon>
        <taxon>Pterygota</taxon>
        <taxon>Neoptera</taxon>
        <taxon>Endopterygota</taxon>
        <taxon>Lepidoptera</taxon>
        <taxon>Glossata</taxon>
        <taxon>Ditrysia</taxon>
        <taxon>Tortricoidea</taxon>
        <taxon>Tortricidae</taxon>
        <taxon>Tortricinae</taxon>
        <taxon>Choristoneura</taxon>
    </lineage>
</organism>
<proteinExistence type="predicted"/>
<keyword evidence="2" id="KW-1185">Reference proteome</keyword>
<protein>
    <submittedName>
        <fullName evidence="1">Uncharacterized protein</fullName>
    </submittedName>
</protein>
<evidence type="ECO:0000313" key="2">
    <source>
        <dbReference type="Proteomes" id="UP001064048"/>
    </source>
</evidence>
<sequence>MRVVDEIQSSWADEVEIDQGALPPPSEVVENGLKIVTEYKYDNDNKKVKIVRSYKIEKRVVSKSIAKRKTWSKFGDSANDKPGPNPATTNVAEDVYMQFITNPKTTTTNKYVAPYLREGGAGRGTGRGMPDARRDDIAAIRISNLSNFAVEADLEDLVKVFGPVQKLYLAKEKSTGDYNAETLDKNAWLNWRRYGELVRETPGVRVVHVYDPEDIEAVFRQDDRYPARRSHVAMLHYRLGKPEVYNTGGLLSTNGPEWWRLRSTFQKNFTSPQSVKGHIESTDKVVRDFVQWTRTSKVTEHDDFLTYLSRLNLEVIGKVAFNERFNSFSSEEQDVNSRSSKTIAAAFGSNCGIMKLDKGVLWRVAKGIVLKKMHYFEHEIDISDKSLLGSFQRQPNIDLKDIVGMMVDILMAAIDTTAYATSFALYHLANNPECQEQLYKETATILPYKDSVLTDEALSKAHYARSCVKESLRLNPVSIGVGRLLQKDIVLKGFLIPKGTVIVTQNMVACRLPQNVQDPLRFNPDRWARKSSEYGKIHPFLSLPFGFGPRSCIARRLAEQNMCITLIRMTREYSFDWIGDELGIQTLLINKPDQPITFNFKTRRLSSGAAGMGMGFGVDSGHGAEIIDCAGSTITGRSGIVNAAAVIQFPFPIEEFRSSQQPVEVLLLSCLVAASMAMGIPRSSVESAAARRALPALQHEEIHDEFGQYALRYVTAEGTVVSERGRLVPIPGGSGHVLVTEGETSYIGDDGNTYITKYSAGFDGYKMMLLVLCLVGSALAMPTTFPAVPRLEDEMYISAPVIRAYAAPTELAPLKNLEVRIEPIPNEEGEIPEPISDLSEPEEPRESTTSEAPKEGETVIIKLSPPRFFTLPPFISEWFSFLPSSITDLFKPSKPKLLYPGYGYTVLVDEPKSEKVININITMTNFIVAVCLIAAAMAAPSSPAETAARRALPALQHEEIHDEYGQYALRYVTAEGTVVSERGRLVPTPDGKYVLVTEGETSFIGDDGKTYVTKYSAEALRNLHGLTRMFFMDIILKFPFSSVAYTVTWYTPSAVMKPNSPMMSPFSSRSNN</sequence>
<reference evidence="1 2" key="1">
    <citation type="journal article" date="2022" name="Genome Biol. Evol.">
        <title>The Spruce Budworm Genome: Reconstructing the Evolutionary History of Antifreeze Proteins.</title>
        <authorList>
            <person name="Beliveau C."/>
            <person name="Gagne P."/>
            <person name="Picq S."/>
            <person name="Vernygora O."/>
            <person name="Keeling C.I."/>
            <person name="Pinkney K."/>
            <person name="Doucet D."/>
            <person name="Wen F."/>
            <person name="Johnston J.S."/>
            <person name="Maaroufi H."/>
            <person name="Boyle B."/>
            <person name="Laroche J."/>
            <person name="Dewar K."/>
            <person name="Juretic N."/>
            <person name="Blackburn G."/>
            <person name="Nisole A."/>
            <person name="Brunet B."/>
            <person name="Brandao M."/>
            <person name="Lumley L."/>
            <person name="Duan J."/>
            <person name="Quan G."/>
            <person name="Lucarotti C.J."/>
            <person name="Roe A.D."/>
            <person name="Sperling F.A.H."/>
            <person name="Levesque R.C."/>
            <person name="Cusson M."/>
        </authorList>
    </citation>
    <scope>NUCLEOTIDE SEQUENCE [LARGE SCALE GENOMIC DNA]</scope>
    <source>
        <strain evidence="1">Glfc:IPQL:Cfum</strain>
    </source>
</reference>
<accession>A0ACC0JXI2</accession>
<evidence type="ECO:0000313" key="1">
    <source>
        <dbReference type="EMBL" id="KAI8428838.1"/>
    </source>
</evidence>
<name>A0ACC0JXI2_CHOFU</name>
<dbReference type="Proteomes" id="UP001064048">
    <property type="component" value="Chromosome 12"/>
</dbReference>
<gene>
    <name evidence="1" type="ORF">MSG28_007492</name>
</gene>
<dbReference type="EMBL" id="CM046112">
    <property type="protein sequence ID" value="KAI8428838.1"/>
    <property type="molecule type" value="Genomic_DNA"/>
</dbReference>
<comment type="caution">
    <text evidence="1">The sequence shown here is derived from an EMBL/GenBank/DDBJ whole genome shotgun (WGS) entry which is preliminary data.</text>
</comment>